<dbReference type="InterPro" id="IPR029068">
    <property type="entry name" value="Glyas_Bleomycin-R_OHBP_Dase"/>
</dbReference>
<accession>A0A4Q5IWU5</accession>
<dbReference type="SUPFAM" id="SSF54593">
    <property type="entry name" value="Glyoxalase/Bleomycin resistance protein/Dihydroxybiphenyl dioxygenase"/>
    <property type="match status" value="1"/>
</dbReference>
<dbReference type="EMBL" id="SDPU01000035">
    <property type="protein sequence ID" value="RYU09391.1"/>
    <property type="molecule type" value="Genomic_DNA"/>
</dbReference>
<gene>
    <name evidence="2" type="ORF">ETU37_20190</name>
</gene>
<protein>
    <submittedName>
        <fullName evidence="2">VOC family protein</fullName>
    </submittedName>
</protein>
<evidence type="ECO:0000259" key="1">
    <source>
        <dbReference type="Pfam" id="PF18029"/>
    </source>
</evidence>
<sequence length="145" mass="16264">MVTRWTLTVDCQDANVVAAFWKEALGYVDRPAPRGWDSWEQWLRDMHVPEEEWGDAAALTDPDGVLPDISFLRVPEGKTVKNRLHLDLQVGGGRDLDQAVRVERIRSHVDRLVAAGGRVLAEHHDGDRLDHVVLADPEGNELCVV</sequence>
<proteinExistence type="predicted"/>
<dbReference type="InterPro" id="IPR041581">
    <property type="entry name" value="Glyoxalase_6"/>
</dbReference>
<name>A0A4Q5IWU5_9ACTN</name>
<dbReference type="Pfam" id="PF18029">
    <property type="entry name" value="Glyoxalase_6"/>
    <property type="match status" value="1"/>
</dbReference>
<dbReference type="Gene3D" id="3.10.180.10">
    <property type="entry name" value="2,3-Dihydroxybiphenyl 1,2-Dioxygenase, domain 1"/>
    <property type="match status" value="1"/>
</dbReference>
<dbReference type="RefSeq" id="WP_129989156.1">
    <property type="nucleotide sequence ID" value="NZ_SDPU01000035.1"/>
</dbReference>
<dbReference type="PANTHER" id="PTHR35908:SF1">
    <property type="entry name" value="CONSERVED PROTEIN"/>
    <property type="match status" value="1"/>
</dbReference>
<dbReference type="AlphaFoldDB" id="A0A4Q5IWU5"/>
<comment type="caution">
    <text evidence="2">The sequence shown here is derived from an EMBL/GenBank/DDBJ whole genome shotgun (WGS) entry which is preliminary data.</text>
</comment>
<keyword evidence="3" id="KW-1185">Reference proteome</keyword>
<organism evidence="2 3">
    <name type="scientific">Nocardioides iriomotensis</name>
    <dbReference type="NCBI Taxonomy" id="715784"/>
    <lineage>
        <taxon>Bacteria</taxon>
        <taxon>Bacillati</taxon>
        <taxon>Actinomycetota</taxon>
        <taxon>Actinomycetes</taxon>
        <taxon>Propionibacteriales</taxon>
        <taxon>Nocardioidaceae</taxon>
        <taxon>Nocardioides</taxon>
    </lineage>
</organism>
<evidence type="ECO:0000313" key="3">
    <source>
        <dbReference type="Proteomes" id="UP000291189"/>
    </source>
</evidence>
<dbReference type="Proteomes" id="UP000291189">
    <property type="component" value="Unassembled WGS sequence"/>
</dbReference>
<reference evidence="2 3" key="1">
    <citation type="submission" date="2019-01" db="EMBL/GenBank/DDBJ databases">
        <title>Nocardioides guangzhouensis sp. nov., an actinobacterium isolated from soil.</title>
        <authorList>
            <person name="Fu Y."/>
            <person name="Cai Y."/>
            <person name="Lin Z."/>
            <person name="Chen P."/>
        </authorList>
    </citation>
    <scope>NUCLEOTIDE SEQUENCE [LARGE SCALE GENOMIC DNA]</scope>
    <source>
        <strain evidence="2 3">NBRC 105384</strain>
    </source>
</reference>
<dbReference type="OrthoDB" id="3823476at2"/>
<dbReference type="PANTHER" id="PTHR35908">
    <property type="entry name" value="HYPOTHETICAL FUSION PROTEIN"/>
    <property type="match status" value="1"/>
</dbReference>
<evidence type="ECO:0000313" key="2">
    <source>
        <dbReference type="EMBL" id="RYU09391.1"/>
    </source>
</evidence>
<feature type="domain" description="Glyoxalase-like" evidence="1">
    <location>
        <begin position="7"/>
        <end position="145"/>
    </location>
</feature>